<reference evidence="6 7" key="1">
    <citation type="submission" date="2014-09" db="EMBL/GenBank/DDBJ databases">
        <title>Genome sequencing and annotation of Bacillus Okhensis strain Kh10-101T.</title>
        <authorList>
            <person name="Prakash J.S."/>
        </authorList>
    </citation>
    <scope>NUCLEOTIDE SEQUENCE [LARGE SCALE GENOMIC DNA]</scope>
    <source>
        <strain evidence="7">Kh10-101T</strain>
    </source>
</reference>
<dbReference type="EMBL" id="JRJU01000003">
    <property type="protein sequence ID" value="KHF41478.1"/>
    <property type="molecule type" value="Genomic_DNA"/>
</dbReference>
<dbReference type="SUPFAM" id="SSF116734">
    <property type="entry name" value="DNA methylase specificity domain"/>
    <property type="match status" value="2"/>
</dbReference>
<dbReference type="PANTHER" id="PTHR30408:SF12">
    <property type="entry name" value="TYPE I RESTRICTION ENZYME MJAVIII SPECIFICITY SUBUNIT"/>
    <property type="match status" value="1"/>
</dbReference>
<dbReference type="AlphaFoldDB" id="A0A0B0IFX0"/>
<keyword evidence="3" id="KW-0238">DNA-binding</keyword>
<feature type="coiled-coil region" evidence="4">
    <location>
        <begin position="64"/>
        <end position="98"/>
    </location>
</feature>
<evidence type="ECO:0000313" key="6">
    <source>
        <dbReference type="EMBL" id="KHF41478.1"/>
    </source>
</evidence>
<dbReference type="STRING" id="333138.LQ50_04455"/>
<evidence type="ECO:0000256" key="2">
    <source>
        <dbReference type="ARBA" id="ARBA00022747"/>
    </source>
</evidence>
<dbReference type="Proteomes" id="UP000030832">
    <property type="component" value="Unassembled WGS sequence"/>
</dbReference>
<dbReference type="InterPro" id="IPR000055">
    <property type="entry name" value="Restrct_endonuc_typeI_TRD"/>
</dbReference>
<dbReference type="Pfam" id="PF01420">
    <property type="entry name" value="Methylase_S"/>
    <property type="match status" value="1"/>
</dbReference>
<dbReference type="PANTHER" id="PTHR30408">
    <property type="entry name" value="TYPE-1 RESTRICTION ENZYME ECOKI SPECIFICITY PROTEIN"/>
    <property type="match status" value="1"/>
</dbReference>
<dbReference type="Gene3D" id="3.90.220.20">
    <property type="entry name" value="DNA methylase specificity domains"/>
    <property type="match status" value="2"/>
</dbReference>
<evidence type="ECO:0000256" key="3">
    <source>
        <dbReference type="ARBA" id="ARBA00023125"/>
    </source>
</evidence>
<comment type="caution">
    <text evidence="6">The sequence shown here is derived from an EMBL/GenBank/DDBJ whole genome shotgun (WGS) entry which is preliminary data.</text>
</comment>
<dbReference type="CDD" id="cd17256">
    <property type="entry name" value="RMtype1_S_EcoJA65PI-TRD1-CR1_like"/>
    <property type="match status" value="1"/>
</dbReference>
<sequence length="333" mass="38076">MERIRTNKYVIPLYLQYLFVAMYQDDITKLYIKQTTGIQNLDLTRLLATEKFCVPTIQEQKAIAKFLQTECSRINSIIEDMEQQVQILQKYKKSLITETVTKGLDLNVQLRDSGVDWIGEIPEHWGTNKIKFCSSKIGSGKTPLGGSDIYEEEGIIFIRSQNVYDDGLRLDEVKHISENIDNSMAGTRLIQGDVLLNITGASIGRCCIYTIKEPGNVNQHVCIIRTDSKLLQNEYLRYILNSDVGKNQIAVCQVGGNRESLTFEQIGLFNICVPPLEEQQEIIDYLDTHCNKIDLVLSQKQQAIETIKQYKKSVIFEYVTGKKRVEEVEMLCQ</sequence>
<evidence type="ECO:0000256" key="4">
    <source>
        <dbReference type="SAM" id="Coils"/>
    </source>
</evidence>
<keyword evidence="7" id="KW-1185">Reference proteome</keyword>
<feature type="domain" description="Type I restriction modification DNA specificity" evidence="5">
    <location>
        <begin position="136"/>
        <end position="305"/>
    </location>
</feature>
<dbReference type="GO" id="GO:0009307">
    <property type="term" value="P:DNA restriction-modification system"/>
    <property type="evidence" value="ECO:0007669"/>
    <property type="project" value="UniProtKB-KW"/>
</dbReference>
<dbReference type="eggNOG" id="COG0732">
    <property type="taxonomic scope" value="Bacteria"/>
</dbReference>
<evidence type="ECO:0000313" key="7">
    <source>
        <dbReference type="Proteomes" id="UP000030832"/>
    </source>
</evidence>
<name>A0A0B0IFX0_9BACI</name>
<proteinExistence type="inferred from homology"/>
<organism evidence="6 7">
    <name type="scientific">Halalkalibacter okhensis</name>
    <dbReference type="NCBI Taxonomy" id="333138"/>
    <lineage>
        <taxon>Bacteria</taxon>
        <taxon>Bacillati</taxon>
        <taxon>Bacillota</taxon>
        <taxon>Bacilli</taxon>
        <taxon>Bacillales</taxon>
        <taxon>Bacillaceae</taxon>
        <taxon>Halalkalibacter</taxon>
    </lineage>
</organism>
<dbReference type="GO" id="GO:0003677">
    <property type="term" value="F:DNA binding"/>
    <property type="evidence" value="ECO:0007669"/>
    <property type="project" value="UniProtKB-KW"/>
</dbReference>
<protein>
    <recommendedName>
        <fullName evidence="5">Type I restriction modification DNA specificity domain-containing protein</fullName>
    </recommendedName>
</protein>
<keyword evidence="4" id="KW-0175">Coiled coil</keyword>
<evidence type="ECO:0000259" key="5">
    <source>
        <dbReference type="Pfam" id="PF01420"/>
    </source>
</evidence>
<dbReference type="InterPro" id="IPR044946">
    <property type="entry name" value="Restrct_endonuc_typeI_TRD_sf"/>
</dbReference>
<dbReference type="InterPro" id="IPR052021">
    <property type="entry name" value="Type-I_RS_S_subunit"/>
</dbReference>
<comment type="similarity">
    <text evidence="1">Belongs to the type-I restriction system S methylase family.</text>
</comment>
<accession>A0A0B0IFX0</accession>
<gene>
    <name evidence="6" type="ORF">LQ50_04455</name>
</gene>
<dbReference type="Gene3D" id="1.10.287.1120">
    <property type="entry name" value="Bipartite methylase S protein"/>
    <property type="match status" value="1"/>
</dbReference>
<keyword evidence="2" id="KW-0680">Restriction system</keyword>
<evidence type="ECO:0000256" key="1">
    <source>
        <dbReference type="ARBA" id="ARBA00010923"/>
    </source>
</evidence>